<feature type="compositionally biased region" description="Polar residues" evidence="1">
    <location>
        <begin position="405"/>
        <end position="435"/>
    </location>
</feature>
<evidence type="ECO:0000313" key="3">
    <source>
        <dbReference type="Proteomes" id="UP000186601"/>
    </source>
</evidence>
<protein>
    <submittedName>
        <fullName evidence="2">Uncharacterized protein</fullName>
    </submittedName>
</protein>
<evidence type="ECO:0000256" key="1">
    <source>
        <dbReference type="SAM" id="MobiDB-lite"/>
    </source>
</evidence>
<feature type="region of interest" description="Disordered" evidence="1">
    <location>
        <begin position="152"/>
        <end position="302"/>
    </location>
</feature>
<comment type="caution">
    <text evidence="2">The sequence shown here is derived from an EMBL/GenBank/DDBJ whole genome shotgun (WGS) entry which is preliminary data.</text>
</comment>
<proteinExistence type="predicted"/>
<keyword evidence="3" id="KW-1185">Reference proteome</keyword>
<evidence type="ECO:0000313" key="2">
    <source>
        <dbReference type="EMBL" id="PSR72500.1"/>
    </source>
</evidence>
<feature type="non-terminal residue" evidence="2">
    <location>
        <position position="1"/>
    </location>
</feature>
<dbReference type="EMBL" id="MLYV02001163">
    <property type="protein sequence ID" value="PSR72500.1"/>
    <property type="molecule type" value="Genomic_DNA"/>
</dbReference>
<feature type="region of interest" description="Disordered" evidence="1">
    <location>
        <begin position="338"/>
        <end position="468"/>
    </location>
</feature>
<dbReference type="AlphaFoldDB" id="A0A2R6NJE8"/>
<sequence>YNVSELVLHANHQVQDAPGLGEDFAMDPGNINTNKIDPSESALATQDEIGNMNNEYLLKYIKMRLNSLFQSVDLEPAPMNNFPWLTLPMKLADGRVMLCGWPRSCRHPASGANEGRGNKGMSSLHLHERRILANAFGDTVVPLTIRKIDHSDQPEDNYLKSAPPFPDERAPQGTRTLVRKQNHKTVVTDHRGPQRLETIPDSPSTPDTHSKADNPKATRSSIPLRKRRRVSEAPKVSGVESEDDDDNHGNTRCSTPAAPSKATTKGGQHLQPTAKKARIVTPDLSPPGPSPPNSSDDSVIITGYNTAPVVPNKVRKKAIPQRSAAATTVRRKVIVAVPPGTRSMGKKRKLQLESDGENEITDSDIRTTYPKSEPSARVPVKPRPAYHAAAKDGTPPMESERPAKTTRSLRGQTATTPQPQSSKLRGKSNQRTATRASAREELSHNEAGPSNQALSETQEENPSLAPVSDKEMVALFQMFLKNRGV</sequence>
<dbReference type="Proteomes" id="UP000186601">
    <property type="component" value="Unassembled WGS sequence"/>
</dbReference>
<accession>A0A2R6NJE8</accession>
<gene>
    <name evidence="2" type="ORF">PHLCEN_2v11630</name>
</gene>
<name>A0A2R6NJE8_9APHY</name>
<organism evidence="2 3">
    <name type="scientific">Hermanssonia centrifuga</name>
    <dbReference type="NCBI Taxonomy" id="98765"/>
    <lineage>
        <taxon>Eukaryota</taxon>
        <taxon>Fungi</taxon>
        <taxon>Dikarya</taxon>
        <taxon>Basidiomycota</taxon>
        <taxon>Agaricomycotina</taxon>
        <taxon>Agaricomycetes</taxon>
        <taxon>Polyporales</taxon>
        <taxon>Meruliaceae</taxon>
        <taxon>Hermanssonia</taxon>
    </lineage>
</organism>
<reference evidence="2 3" key="1">
    <citation type="submission" date="2018-02" db="EMBL/GenBank/DDBJ databases">
        <title>Genome sequence of the basidiomycete white-rot fungus Phlebia centrifuga.</title>
        <authorList>
            <person name="Granchi Z."/>
            <person name="Peng M."/>
            <person name="de Vries R.P."/>
            <person name="Hilden K."/>
            <person name="Makela M.R."/>
            <person name="Grigoriev I."/>
            <person name="Riley R."/>
        </authorList>
    </citation>
    <scope>NUCLEOTIDE SEQUENCE [LARGE SCALE GENOMIC DNA]</scope>
    <source>
        <strain evidence="2 3">FBCC195</strain>
    </source>
</reference>